<evidence type="ECO:0000256" key="8">
    <source>
        <dbReference type="ARBA" id="ARBA00023136"/>
    </source>
</evidence>
<dbReference type="Pfam" id="PF12911">
    <property type="entry name" value="OppC_N"/>
    <property type="match status" value="1"/>
</dbReference>
<sequence length="289" mass="30870">MSSQVKVFRAMPQSFTAGVFRNPLFLSGFVIATIVVLVAVFAPFVAPYPEHAGPFVDFGNVRTPPSAQHWLGTDLVGRDVLSRVIFGFRQSLLMAVVVLGLSVPFGVTLGIVAAYFRGFTEIAIMRVTDVFLSIPSLVLAMAVLGVLPPSMLNAMLAVSVTWWPWFTRLAYNVARAVVSEDFITASKVVGASHSAILIRDVFPNCLPTILTKMANDVGFIILVASSLSFLGLGLKPPTPDLGSMVASGANLLPGSWWLTLGPAMAIVVAVMGFALMGDGLRDELDKAKK</sequence>
<dbReference type="PANTHER" id="PTHR43386">
    <property type="entry name" value="OLIGOPEPTIDE TRANSPORT SYSTEM PERMEASE PROTEIN APPC"/>
    <property type="match status" value="1"/>
</dbReference>
<feature type="transmembrane region" description="Helical" evidence="9">
    <location>
        <begin position="92"/>
        <end position="116"/>
    </location>
</feature>
<dbReference type="InterPro" id="IPR035906">
    <property type="entry name" value="MetI-like_sf"/>
</dbReference>
<feature type="transmembrane region" description="Helical" evidence="9">
    <location>
        <begin position="214"/>
        <end position="234"/>
    </location>
</feature>
<dbReference type="InterPro" id="IPR050366">
    <property type="entry name" value="BP-dependent_transpt_permease"/>
</dbReference>
<keyword evidence="4 9" id="KW-0812">Transmembrane</keyword>
<protein>
    <submittedName>
        <fullName evidence="11">Peptide/nickel transport system permease protein</fullName>
    </submittedName>
</protein>
<dbReference type="AlphaFoldDB" id="A0A1I4SML5"/>
<comment type="subcellular location">
    <subcellularLocation>
        <location evidence="1 9">Cell membrane</location>
        <topology evidence="1 9">Multi-pass membrane protein</topology>
    </subcellularLocation>
</comment>
<feature type="transmembrane region" description="Helical" evidence="9">
    <location>
        <begin position="137"/>
        <end position="162"/>
    </location>
</feature>
<keyword evidence="7 9" id="KW-1133">Transmembrane helix</keyword>
<keyword evidence="5" id="KW-0571">Peptide transport</keyword>
<comment type="similarity">
    <text evidence="9">Belongs to the binding-protein-dependent transport system permease family.</text>
</comment>
<proteinExistence type="inferred from homology"/>
<dbReference type="Proteomes" id="UP000199144">
    <property type="component" value="Unassembled WGS sequence"/>
</dbReference>
<keyword evidence="6" id="KW-0653">Protein transport</keyword>
<organism evidence="11 12">
    <name type="scientific">Shimia aestuarii</name>
    <dbReference type="NCBI Taxonomy" id="254406"/>
    <lineage>
        <taxon>Bacteria</taxon>
        <taxon>Pseudomonadati</taxon>
        <taxon>Pseudomonadota</taxon>
        <taxon>Alphaproteobacteria</taxon>
        <taxon>Rhodobacterales</taxon>
        <taxon>Roseobacteraceae</taxon>
    </lineage>
</organism>
<dbReference type="GO" id="GO:0015833">
    <property type="term" value="P:peptide transport"/>
    <property type="evidence" value="ECO:0007669"/>
    <property type="project" value="UniProtKB-KW"/>
</dbReference>
<keyword evidence="3" id="KW-1003">Cell membrane</keyword>
<name>A0A1I4SML5_9RHOB</name>
<dbReference type="GO" id="GO:0055085">
    <property type="term" value="P:transmembrane transport"/>
    <property type="evidence" value="ECO:0007669"/>
    <property type="project" value="InterPro"/>
</dbReference>
<feature type="transmembrane region" description="Helical" evidence="9">
    <location>
        <begin position="254"/>
        <end position="276"/>
    </location>
</feature>
<dbReference type="EMBL" id="FOTQ01000011">
    <property type="protein sequence ID" value="SFM65655.1"/>
    <property type="molecule type" value="Genomic_DNA"/>
</dbReference>
<keyword evidence="2 9" id="KW-0813">Transport</keyword>
<dbReference type="CDD" id="cd06261">
    <property type="entry name" value="TM_PBP2"/>
    <property type="match status" value="1"/>
</dbReference>
<evidence type="ECO:0000256" key="7">
    <source>
        <dbReference type="ARBA" id="ARBA00022989"/>
    </source>
</evidence>
<feature type="transmembrane region" description="Helical" evidence="9">
    <location>
        <begin position="24"/>
        <end position="46"/>
    </location>
</feature>
<evidence type="ECO:0000256" key="9">
    <source>
        <dbReference type="RuleBase" id="RU363032"/>
    </source>
</evidence>
<accession>A0A1I4SML5</accession>
<keyword evidence="12" id="KW-1185">Reference proteome</keyword>
<dbReference type="Gene3D" id="1.10.3720.10">
    <property type="entry name" value="MetI-like"/>
    <property type="match status" value="1"/>
</dbReference>
<dbReference type="PANTHER" id="PTHR43386:SF1">
    <property type="entry name" value="D,D-DIPEPTIDE TRANSPORT SYSTEM PERMEASE PROTEIN DDPC-RELATED"/>
    <property type="match status" value="1"/>
</dbReference>
<evidence type="ECO:0000256" key="2">
    <source>
        <dbReference type="ARBA" id="ARBA00022448"/>
    </source>
</evidence>
<keyword evidence="8 9" id="KW-0472">Membrane</keyword>
<dbReference type="SUPFAM" id="SSF161098">
    <property type="entry name" value="MetI-like"/>
    <property type="match status" value="1"/>
</dbReference>
<dbReference type="RefSeq" id="WP_093096392.1">
    <property type="nucleotide sequence ID" value="NZ_FOTQ01000011.1"/>
</dbReference>
<dbReference type="OrthoDB" id="9766870at2"/>
<evidence type="ECO:0000259" key="10">
    <source>
        <dbReference type="PROSITE" id="PS50928"/>
    </source>
</evidence>
<dbReference type="GO" id="GO:0005886">
    <property type="term" value="C:plasma membrane"/>
    <property type="evidence" value="ECO:0007669"/>
    <property type="project" value="UniProtKB-SubCell"/>
</dbReference>
<dbReference type="InterPro" id="IPR025966">
    <property type="entry name" value="OppC_N"/>
</dbReference>
<dbReference type="PROSITE" id="PS50928">
    <property type="entry name" value="ABC_TM1"/>
    <property type="match status" value="1"/>
</dbReference>
<evidence type="ECO:0000313" key="12">
    <source>
        <dbReference type="Proteomes" id="UP000199144"/>
    </source>
</evidence>
<gene>
    <name evidence="11" type="ORF">SAMN04488042_11180</name>
</gene>
<reference evidence="11 12" key="1">
    <citation type="submission" date="2016-10" db="EMBL/GenBank/DDBJ databases">
        <authorList>
            <person name="de Groot N.N."/>
        </authorList>
    </citation>
    <scope>NUCLEOTIDE SEQUENCE [LARGE SCALE GENOMIC DNA]</scope>
    <source>
        <strain evidence="11 12">DSM 15283</strain>
    </source>
</reference>
<feature type="domain" description="ABC transmembrane type-1" evidence="10">
    <location>
        <begin position="88"/>
        <end position="277"/>
    </location>
</feature>
<dbReference type="GO" id="GO:0015031">
    <property type="term" value="P:protein transport"/>
    <property type="evidence" value="ECO:0007669"/>
    <property type="project" value="UniProtKB-KW"/>
</dbReference>
<evidence type="ECO:0000256" key="5">
    <source>
        <dbReference type="ARBA" id="ARBA00022856"/>
    </source>
</evidence>
<evidence type="ECO:0000256" key="4">
    <source>
        <dbReference type="ARBA" id="ARBA00022692"/>
    </source>
</evidence>
<evidence type="ECO:0000313" key="11">
    <source>
        <dbReference type="EMBL" id="SFM65655.1"/>
    </source>
</evidence>
<dbReference type="InterPro" id="IPR000515">
    <property type="entry name" value="MetI-like"/>
</dbReference>
<evidence type="ECO:0000256" key="3">
    <source>
        <dbReference type="ARBA" id="ARBA00022475"/>
    </source>
</evidence>
<dbReference type="STRING" id="254406.SAMN04488042_11180"/>
<dbReference type="Pfam" id="PF00528">
    <property type="entry name" value="BPD_transp_1"/>
    <property type="match status" value="1"/>
</dbReference>
<evidence type="ECO:0000256" key="1">
    <source>
        <dbReference type="ARBA" id="ARBA00004651"/>
    </source>
</evidence>
<evidence type="ECO:0000256" key="6">
    <source>
        <dbReference type="ARBA" id="ARBA00022927"/>
    </source>
</evidence>